<dbReference type="Proteomes" id="UP000184436">
    <property type="component" value="Unassembled WGS sequence"/>
</dbReference>
<dbReference type="EMBL" id="FQVD01000010">
    <property type="protein sequence ID" value="SHF02683.1"/>
    <property type="molecule type" value="Genomic_DNA"/>
</dbReference>
<dbReference type="OrthoDB" id="1032660at2"/>
<sequence>MDKQQEYNRAQVELMPLALNLFPKDGSSYYRKELQHASHPAMKEVVRIIEETSVPIPSLIWGQLNTDKHRICSDFKSDRDIQMFLILYFWNYLCCFANIDFYTGEDKTEFVMKMISK</sequence>
<keyword evidence="2" id="KW-1185">Reference proteome</keyword>
<protein>
    <submittedName>
        <fullName evidence="1">Uncharacterized protein</fullName>
    </submittedName>
</protein>
<organism evidence="1 2">
    <name type="scientific">Bacteroides faecichinchillae</name>
    <dbReference type="NCBI Taxonomy" id="871325"/>
    <lineage>
        <taxon>Bacteria</taxon>
        <taxon>Pseudomonadati</taxon>
        <taxon>Bacteroidota</taxon>
        <taxon>Bacteroidia</taxon>
        <taxon>Bacteroidales</taxon>
        <taxon>Bacteroidaceae</taxon>
        <taxon>Bacteroides</taxon>
    </lineage>
</organism>
<dbReference type="STRING" id="871325.SAMN05444349_11036"/>
<name>A0A1M4YAN5_9BACE</name>
<dbReference type="AlphaFoldDB" id="A0A1M4YAN5"/>
<dbReference type="RefSeq" id="WP_025074481.1">
    <property type="nucleotide sequence ID" value="NZ_FQVD01000010.1"/>
</dbReference>
<evidence type="ECO:0000313" key="1">
    <source>
        <dbReference type="EMBL" id="SHF02683.1"/>
    </source>
</evidence>
<accession>A0A1M4YAN5</accession>
<gene>
    <name evidence="1" type="ORF">SAMN05444349_11036</name>
</gene>
<proteinExistence type="predicted"/>
<evidence type="ECO:0000313" key="2">
    <source>
        <dbReference type="Proteomes" id="UP000184436"/>
    </source>
</evidence>
<reference evidence="1 2" key="1">
    <citation type="submission" date="2016-11" db="EMBL/GenBank/DDBJ databases">
        <authorList>
            <person name="Jaros S."/>
            <person name="Januszkiewicz K."/>
            <person name="Wedrychowicz H."/>
        </authorList>
    </citation>
    <scope>NUCLEOTIDE SEQUENCE [LARGE SCALE GENOMIC DNA]</scope>
    <source>
        <strain evidence="1 2">DSM 26883</strain>
    </source>
</reference>